<keyword evidence="2" id="KW-1185">Reference proteome</keyword>
<dbReference type="OMA" id="NANSDNC"/>
<proteinExistence type="predicted"/>
<dbReference type="EMBL" id="UYRX01001031">
    <property type="protein sequence ID" value="VDK87783.1"/>
    <property type="molecule type" value="Genomic_DNA"/>
</dbReference>
<dbReference type="STRING" id="42156.A0A3P6TY69"/>
<organism evidence="1 2">
    <name type="scientific">Litomosoides sigmodontis</name>
    <name type="common">Filarial nematode worm</name>
    <dbReference type="NCBI Taxonomy" id="42156"/>
    <lineage>
        <taxon>Eukaryota</taxon>
        <taxon>Metazoa</taxon>
        <taxon>Ecdysozoa</taxon>
        <taxon>Nematoda</taxon>
        <taxon>Chromadorea</taxon>
        <taxon>Rhabditida</taxon>
        <taxon>Spirurina</taxon>
        <taxon>Spiruromorpha</taxon>
        <taxon>Filarioidea</taxon>
        <taxon>Onchocercidae</taxon>
        <taxon>Litomosoides</taxon>
    </lineage>
</organism>
<dbReference type="OrthoDB" id="273089at2759"/>
<accession>A0A3P6TY69</accession>
<gene>
    <name evidence="1" type="ORF">NLS_LOCUS8335</name>
</gene>
<reference evidence="1 2" key="1">
    <citation type="submission" date="2018-08" db="EMBL/GenBank/DDBJ databases">
        <authorList>
            <person name="Laetsch R D."/>
            <person name="Stevens L."/>
            <person name="Kumar S."/>
            <person name="Blaxter L. M."/>
        </authorList>
    </citation>
    <scope>NUCLEOTIDE SEQUENCE [LARGE SCALE GENOMIC DNA]</scope>
</reference>
<dbReference type="Proteomes" id="UP000277928">
    <property type="component" value="Unassembled WGS sequence"/>
</dbReference>
<sequence>MRLLCFDLLTFLPDLCRKNPGASSAPNANSDNCIGAAHERQTSIISSNALNTNYDDFVRYLQPEIGSIPVIDSCLYAMSSTPVPNGKGLIPLQIFEYPPPVSSHL</sequence>
<evidence type="ECO:0000313" key="2">
    <source>
        <dbReference type="Proteomes" id="UP000277928"/>
    </source>
</evidence>
<dbReference type="AlphaFoldDB" id="A0A3P6TY69"/>
<evidence type="ECO:0000313" key="1">
    <source>
        <dbReference type="EMBL" id="VDK87783.1"/>
    </source>
</evidence>
<name>A0A3P6TY69_LITSI</name>
<protein>
    <submittedName>
        <fullName evidence="1">Uncharacterized protein</fullName>
    </submittedName>
</protein>